<dbReference type="Proteomes" id="UP000053780">
    <property type="component" value="Unassembled WGS sequence"/>
</dbReference>
<dbReference type="VEuPathDB" id="MicrosporidiaDB:NAPIS_ORF02244"/>
<proteinExistence type="predicted"/>
<organism evidence="1 2">
    <name type="scientific">Vairimorpha apis BRL 01</name>
    <dbReference type="NCBI Taxonomy" id="1037528"/>
    <lineage>
        <taxon>Eukaryota</taxon>
        <taxon>Fungi</taxon>
        <taxon>Fungi incertae sedis</taxon>
        <taxon>Microsporidia</taxon>
        <taxon>Nosematidae</taxon>
        <taxon>Vairimorpha</taxon>
    </lineage>
</organism>
<reference evidence="1 2" key="1">
    <citation type="journal article" date="2013" name="BMC Genomics">
        <title>Genome sequencing and comparative genomics of honey bee microsporidia, Nosema apis reveal novel insights into host-parasite interactions.</title>
        <authorList>
            <person name="Chen Yp."/>
            <person name="Pettis J.S."/>
            <person name="Zhao Y."/>
            <person name="Liu X."/>
            <person name="Tallon L.J."/>
            <person name="Sadzewicz L.D."/>
            <person name="Li R."/>
            <person name="Zheng H."/>
            <person name="Huang S."/>
            <person name="Zhang X."/>
            <person name="Hamilton M.C."/>
            <person name="Pernal S.F."/>
            <person name="Melathopoulos A.P."/>
            <person name="Yan X."/>
            <person name="Evans J.D."/>
        </authorList>
    </citation>
    <scope>NUCLEOTIDE SEQUENCE [LARGE SCALE GENOMIC DNA]</scope>
    <source>
        <strain evidence="1 2">BRL 01</strain>
    </source>
</reference>
<evidence type="ECO:0000313" key="2">
    <source>
        <dbReference type="Proteomes" id="UP000053780"/>
    </source>
</evidence>
<gene>
    <name evidence="1" type="ORF">NAPIS_ORF02244</name>
</gene>
<accession>T0MGL9</accession>
<evidence type="ECO:0000313" key="1">
    <source>
        <dbReference type="EMBL" id="EQB60185.1"/>
    </source>
</evidence>
<sequence>MIVTKCFNLLEVNECMDFVLDILKPSSIPILKKIKVKEKINFIKNDEEYEINHVYKQNEILDKFKSKNDNSFLTKNTDFALELTYENFISYVKKYERLDMTTDKQIRQEILEQQMKDRIGMVNLALRNEDYDFKVKFLRDLMDLERLII</sequence>
<dbReference type="EMBL" id="KE647317">
    <property type="protein sequence ID" value="EQB60185.1"/>
    <property type="molecule type" value="Genomic_DNA"/>
</dbReference>
<keyword evidence="2" id="KW-1185">Reference proteome</keyword>
<protein>
    <submittedName>
        <fullName evidence="1">Uncharacterized protein</fullName>
    </submittedName>
</protein>
<dbReference type="AlphaFoldDB" id="T0MGL9"/>
<dbReference type="HOGENOM" id="CLU_1750208_0_0_1"/>
<name>T0MGL9_9MICR</name>